<dbReference type="Pfam" id="PF00486">
    <property type="entry name" value="Trans_reg_C"/>
    <property type="match status" value="1"/>
</dbReference>
<dbReference type="SMART" id="SM00862">
    <property type="entry name" value="Trans_reg_C"/>
    <property type="match status" value="1"/>
</dbReference>
<dbReference type="PROSITE" id="PS50110">
    <property type="entry name" value="RESPONSE_REGULATORY"/>
    <property type="match status" value="1"/>
</dbReference>
<evidence type="ECO:0000259" key="8">
    <source>
        <dbReference type="PROSITE" id="PS50110"/>
    </source>
</evidence>
<keyword evidence="3" id="KW-0805">Transcription regulation</keyword>
<dbReference type="Gene3D" id="3.40.50.2300">
    <property type="match status" value="1"/>
</dbReference>
<feature type="modified residue" description="4-aspartylphosphate" evidence="6">
    <location>
        <position position="54"/>
    </location>
</feature>
<comment type="caution">
    <text evidence="10">The sequence shown here is derived from an EMBL/GenBank/DDBJ whole genome shotgun (WGS) entry which is preliminary data.</text>
</comment>
<protein>
    <submittedName>
        <fullName evidence="10">DNA-binding response OmpR family regulator</fullName>
    </submittedName>
</protein>
<feature type="DNA-binding region" description="OmpR/PhoB-type" evidence="7">
    <location>
        <begin position="131"/>
        <end position="229"/>
    </location>
</feature>
<dbReference type="InterPro" id="IPR036388">
    <property type="entry name" value="WH-like_DNA-bd_sf"/>
</dbReference>
<dbReference type="CDD" id="cd17574">
    <property type="entry name" value="REC_OmpR"/>
    <property type="match status" value="1"/>
</dbReference>
<evidence type="ECO:0000256" key="1">
    <source>
        <dbReference type="ARBA" id="ARBA00022553"/>
    </source>
</evidence>
<dbReference type="PROSITE" id="PS51755">
    <property type="entry name" value="OMPR_PHOB"/>
    <property type="match status" value="1"/>
</dbReference>
<dbReference type="CDD" id="cd00383">
    <property type="entry name" value="trans_reg_C"/>
    <property type="match status" value="1"/>
</dbReference>
<dbReference type="EMBL" id="JAVDWA010000004">
    <property type="protein sequence ID" value="MDR7073570.1"/>
    <property type="molecule type" value="Genomic_DNA"/>
</dbReference>
<dbReference type="SMART" id="SM00448">
    <property type="entry name" value="REC"/>
    <property type="match status" value="1"/>
</dbReference>
<feature type="domain" description="OmpR/PhoB-type" evidence="9">
    <location>
        <begin position="131"/>
        <end position="229"/>
    </location>
</feature>
<evidence type="ECO:0000313" key="10">
    <source>
        <dbReference type="EMBL" id="MDR7073570.1"/>
    </source>
</evidence>
<proteinExistence type="predicted"/>
<dbReference type="Pfam" id="PF00072">
    <property type="entry name" value="Response_reg"/>
    <property type="match status" value="1"/>
</dbReference>
<dbReference type="Proteomes" id="UP001258181">
    <property type="component" value="Unassembled WGS sequence"/>
</dbReference>
<keyword evidence="5" id="KW-0804">Transcription</keyword>
<evidence type="ECO:0000259" key="9">
    <source>
        <dbReference type="PROSITE" id="PS51755"/>
    </source>
</evidence>
<evidence type="ECO:0000256" key="3">
    <source>
        <dbReference type="ARBA" id="ARBA00023015"/>
    </source>
</evidence>
<evidence type="ECO:0000256" key="6">
    <source>
        <dbReference type="PROSITE-ProRule" id="PRU00169"/>
    </source>
</evidence>
<evidence type="ECO:0000256" key="4">
    <source>
        <dbReference type="ARBA" id="ARBA00023125"/>
    </source>
</evidence>
<sequence>MATKKILIIEDERKIARILSLELNHEGYQTDVAENGMIGLEKVLSSKWDLILLDVMLPEISGIEVLRRMRKKDTSTPVILLTAKDTVPDKVNGLDHGANDYITKPFDIEELFARVRACFRMTDRNKTFEQSDVLSIEDLTVNPDTREVTRYGTLIELTPKEFDLLVFLLENKNHVLSREQIIKQVWGHDYLGVTNAVDVYIRYLREKVDKTSDKKLIQTYRGVGYSIKE</sequence>
<evidence type="ECO:0000313" key="11">
    <source>
        <dbReference type="Proteomes" id="UP001258181"/>
    </source>
</evidence>
<dbReference type="RefSeq" id="WP_310259104.1">
    <property type="nucleotide sequence ID" value="NZ_JAVDWA010000004.1"/>
</dbReference>
<evidence type="ECO:0000256" key="5">
    <source>
        <dbReference type="ARBA" id="ARBA00023163"/>
    </source>
</evidence>
<dbReference type="InterPro" id="IPR011006">
    <property type="entry name" value="CheY-like_superfamily"/>
</dbReference>
<gene>
    <name evidence="10" type="ORF">J2X07_002557</name>
</gene>
<dbReference type="PANTHER" id="PTHR48111:SF22">
    <property type="entry name" value="REGULATOR OF RPOS"/>
    <property type="match status" value="1"/>
</dbReference>
<reference evidence="10 11" key="1">
    <citation type="submission" date="2023-07" db="EMBL/GenBank/DDBJ databases">
        <title>Sorghum-associated microbial communities from plants grown in Nebraska, USA.</title>
        <authorList>
            <person name="Schachtman D."/>
        </authorList>
    </citation>
    <scope>NUCLEOTIDE SEQUENCE [LARGE SCALE GENOMIC DNA]</scope>
    <source>
        <strain evidence="10 11">BE211</strain>
    </source>
</reference>
<organism evidence="10 11">
    <name type="scientific">Fictibacillus barbaricus</name>
    <dbReference type="NCBI Taxonomy" id="182136"/>
    <lineage>
        <taxon>Bacteria</taxon>
        <taxon>Bacillati</taxon>
        <taxon>Bacillota</taxon>
        <taxon>Bacilli</taxon>
        <taxon>Bacillales</taxon>
        <taxon>Fictibacillaceae</taxon>
        <taxon>Fictibacillus</taxon>
    </lineage>
</organism>
<dbReference type="InterPro" id="IPR001789">
    <property type="entry name" value="Sig_transdc_resp-reg_receiver"/>
</dbReference>
<evidence type="ECO:0000256" key="7">
    <source>
        <dbReference type="PROSITE-ProRule" id="PRU01091"/>
    </source>
</evidence>
<dbReference type="Gene3D" id="1.10.10.10">
    <property type="entry name" value="Winged helix-like DNA-binding domain superfamily/Winged helix DNA-binding domain"/>
    <property type="match status" value="1"/>
</dbReference>
<dbReference type="SUPFAM" id="SSF52172">
    <property type="entry name" value="CheY-like"/>
    <property type="match status" value="1"/>
</dbReference>
<keyword evidence="11" id="KW-1185">Reference proteome</keyword>
<evidence type="ECO:0000256" key="2">
    <source>
        <dbReference type="ARBA" id="ARBA00023012"/>
    </source>
</evidence>
<dbReference type="InterPro" id="IPR001867">
    <property type="entry name" value="OmpR/PhoB-type_DNA-bd"/>
</dbReference>
<keyword evidence="1 6" id="KW-0597">Phosphoprotein</keyword>
<keyword evidence="2" id="KW-0902">Two-component regulatory system</keyword>
<dbReference type="PANTHER" id="PTHR48111">
    <property type="entry name" value="REGULATOR OF RPOS"/>
    <property type="match status" value="1"/>
</dbReference>
<dbReference type="GO" id="GO:0003677">
    <property type="term" value="F:DNA binding"/>
    <property type="evidence" value="ECO:0007669"/>
    <property type="project" value="UniProtKB-KW"/>
</dbReference>
<accession>A0ABU1U255</accession>
<keyword evidence="4 7" id="KW-0238">DNA-binding</keyword>
<name>A0ABU1U255_9BACL</name>
<dbReference type="Gene3D" id="6.10.250.690">
    <property type="match status" value="1"/>
</dbReference>
<feature type="domain" description="Response regulatory" evidence="8">
    <location>
        <begin position="5"/>
        <end position="119"/>
    </location>
</feature>
<dbReference type="InterPro" id="IPR039420">
    <property type="entry name" value="WalR-like"/>
</dbReference>